<feature type="transmembrane region" description="Helical" evidence="8">
    <location>
        <begin position="327"/>
        <end position="357"/>
    </location>
</feature>
<dbReference type="HOGENOM" id="CLU_635795_0_0_0"/>
<dbReference type="Pfam" id="PF09594">
    <property type="entry name" value="GT87"/>
    <property type="match status" value="1"/>
</dbReference>
<dbReference type="PaxDb" id="1198114-AciX9_4577"/>
<dbReference type="OrthoDB" id="121629at2"/>
<feature type="transmembrane region" description="Helical" evidence="8">
    <location>
        <begin position="294"/>
        <end position="315"/>
    </location>
</feature>
<keyword evidence="10" id="KW-1185">Reference proteome</keyword>
<reference evidence="10" key="1">
    <citation type="submission" date="2011-01" db="EMBL/GenBank/DDBJ databases">
        <title>Complete sequence of plasmid4 of Acidobacterium sp. MP5ACTX9.</title>
        <authorList>
            <consortium name="US DOE Joint Genome Institute"/>
            <person name="Lucas S."/>
            <person name="Copeland A."/>
            <person name="Lapidus A."/>
            <person name="Cheng J.-F."/>
            <person name="Goodwin L."/>
            <person name="Pitluck S."/>
            <person name="Teshima H."/>
            <person name="Detter J.C."/>
            <person name="Han C."/>
            <person name="Tapia R."/>
            <person name="Land M."/>
            <person name="Hauser L."/>
            <person name="Kyrpides N."/>
            <person name="Ivanova N."/>
            <person name="Ovchinnikova G."/>
            <person name="Pagani I."/>
            <person name="Rawat S.R."/>
            <person name="Mannisto M."/>
            <person name="Haggblom M.M."/>
            <person name="Woyke T."/>
        </authorList>
    </citation>
    <scope>NUCLEOTIDE SEQUENCE [LARGE SCALE GENOMIC DNA]</scope>
    <source>
        <strain evidence="10">MP5ACTX9</strain>
        <plasmid evidence="10">Plasmid pACIX904</plasmid>
    </source>
</reference>
<evidence type="ECO:0000256" key="6">
    <source>
        <dbReference type="ARBA" id="ARBA00023136"/>
    </source>
</evidence>
<comment type="subcellular location">
    <subcellularLocation>
        <location evidence="1">Cell membrane</location>
        <topology evidence="1">Multi-pass membrane protein</topology>
    </subcellularLocation>
</comment>
<keyword evidence="9" id="KW-0614">Plasmid</keyword>
<comment type="similarity">
    <text evidence="7">Belongs to the glycosyltransferase 87 family.</text>
</comment>
<sequence length="431" mass="47443">MTCLRLYRTHLALLVTLSICAAASLGDLWLIKGYLSPTQQYDFEVYFTASSEIAQHLDAHLYDESGNGLNPQLRDADPSGTMAHVARQQGIQQIKLYLYPPLLADLLQPVARLKLPDALLLWRSLNIGFLILASLSIAALLRKTWWTLPSLIVFSGLLCFSPIWQALHYGQITLLLLFLWATGILAYAKGWTKTSAVLLGIASLLKLTPLLAVVPLLIWRDWRWLRSFGLTLAIGLGAMVFINSPHVVMFYAQHVVPPMSSGIGDRQNQTVLSVLQVISSGRHPHLGKLAPTSIAWTGHILSGLLVAIAVFLTVLRQKNLSTSSKPIILAAFALLSLCVSPVSWVDAFAIGYILIALQWNHSFVQKTSIVQLLLLTASTAALGGSLAIKHIHKLDSFLFAQYLPLFFAIYLVFFTLLPSSISPTEHPHPCS</sequence>
<evidence type="ECO:0000313" key="10">
    <source>
        <dbReference type="Proteomes" id="UP000000343"/>
    </source>
</evidence>
<evidence type="ECO:0000256" key="2">
    <source>
        <dbReference type="ARBA" id="ARBA00022475"/>
    </source>
</evidence>
<proteinExistence type="inferred from homology"/>
<dbReference type="AlphaFoldDB" id="E8X7S3"/>
<keyword evidence="3" id="KW-0808">Transferase</keyword>
<protein>
    <recommendedName>
        <fullName evidence="11">DUF2029 domain-containing protein</fullName>
    </recommendedName>
</protein>
<keyword evidence="6 8" id="KW-0472">Membrane</keyword>
<evidence type="ECO:0000256" key="5">
    <source>
        <dbReference type="ARBA" id="ARBA00022989"/>
    </source>
</evidence>
<feature type="transmembrane region" description="Helical" evidence="8">
    <location>
        <begin position="147"/>
        <end position="167"/>
    </location>
</feature>
<evidence type="ECO:0000256" key="3">
    <source>
        <dbReference type="ARBA" id="ARBA00022679"/>
    </source>
</evidence>
<keyword evidence="4 8" id="KW-0812">Transmembrane</keyword>
<geneLocation type="plasmid" evidence="9 10">
    <name>pACIX904</name>
</geneLocation>
<gene>
    <name evidence="9" type="ordered locus">AciX9_4577</name>
</gene>
<dbReference type="GO" id="GO:0016758">
    <property type="term" value="F:hexosyltransferase activity"/>
    <property type="evidence" value="ECO:0007669"/>
    <property type="project" value="InterPro"/>
</dbReference>
<evidence type="ECO:0000256" key="1">
    <source>
        <dbReference type="ARBA" id="ARBA00004651"/>
    </source>
</evidence>
<evidence type="ECO:0008006" key="11">
    <source>
        <dbReference type="Google" id="ProtNLM"/>
    </source>
</evidence>
<evidence type="ECO:0000256" key="8">
    <source>
        <dbReference type="SAM" id="Phobius"/>
    </source>
</evidence>
<organism evidence="10">
    <name type="scientific">Granulicella tundricola (strain ATCC BAA-1859 / DSM 23138 / MP5ACTX9)</name>
    <dbReference type="NCBI Taxonomy" id="1198114"/>
    <lineage>
        <taxon>Bacteria</taxon>
        <taxon>Pseudomonadati</taxon>
        <taxon>Acidobacteriota</taxon>
        <taxon>Terriglobia</taxon>
        <taxon>Terriglobales</taxon>
        <taxon>Acidobacteriaceae</taxon>
        <taxon>Granulicella</taxon>
    </lineage>
</organism>
<feature type="transmembrane region" description="Helical" evidence="8">
    <location>
        <begin position="230"/>
        <end position="252"/>
    </location>
</feature>
<dbReference type="EMBL" id="CP002484">
    <property type="protein sequence ID" value="ADW71507.1"/>
    <property type="molecule type" value="Genomic_DNA"/>
</dbReference>
<dbReference type="GO" id="GO:0005886">
    <property type="term" value="C:plasma membrane"/>
    <property type="evidence" value="ECO:0007669"/>
    <property type="project" value="UniProtKB-SubCell"/>
</dbReference>
<dbReference type="Proteomes" id="UP000000343">
    <property type="component" value="Plasmid pACIX904"/>
</dbReference>
<keyword evidence="2" id="KW-1003">Cell membrane</keyword>
<accession>E8X7S3</accession>
<feature type="transmembrane region" description="Helical" evidence="8">
    <location>
        <begin position="397"/>
        <end position="417"/>
    </location>
</feature>
<evidence type="ECO:0000256" key="7">
    <source>
        <dbReference type="ARBA" id="ARBA00024033"/>
    </source>
</evidence>
<feature type="transmembrane region" description="Helical" evidence="8">
    <location>
        <begin position="197"/>
        <end position="218"/>
    </location>
</feature>
<dbReference type="InterPro" id="IPR018584">
    <property type="entry name" value="GT87"/>
</dbReference>
<name>E8X7S3_GRATM</name>
<feature type="transmembrane region" description="Helical" evidence="8">
    <location>
        <begin position="174"/>
        <end position="191"/>
    </location>
</feature>
<feature type="transmembrane region" description="Helical" evidence="8">
    <location>
        <begin position="369"/>
        <end position="388"/>
    </location>
</feature>
<evidence type="ECO:0000256" key="4">
    <source>
        <dbReference type="ARBA" id="ARBA00022692"/>
    </source>
</evidence>
<dbReference type="KEGG" id="acm:AciX9_4577"/>
<evidence type="ECO:0000313" key="9">
    <source>
        <dbReference type="EMBL" id="ADW71507.1"/>
    </source>
</evidence>
<feature type="transmembrane region" description="Helical" evidence="8">
    <location>
        <begin position="120"/>
        <end position="141"/>
    </location>
</feature>
<keyword evidence="5 8" id="KW-1133">Transmembrane helix</keyword>